<sequence>MFWTLLVKLSVQSTSRRANGHSSRKPRVALTVRSDRANVTALRHDLMRRNDILQYTEFPGDNPLHDCLITISWELNSMTQLFPSLTSVSSLSD</sequence>
<name>A0AAE0XTL6_9GAST</name>
<gene>
    <name evidence="1" type="ORF">RRG08_009597</name>
</gene>
<evidence type="ECO:0000313" key="1">
    <source>
        <dbReference type="EMBL" id="KAK3711008.1"/>
    </source>
</evidence>
<keyword evidence="2" id="KW-1185">Reference proteome</keyword>
<proteinExistence type="predicted"/>
<dbReference type="Proteomes" id="UP001283361">
    <property type="component" value="Unassembled WGS sequence"/>
</dbReference>
<reference evidence="1" key="1">
    <citation type="journal article" date="2023" name="G3 (Bethesda)">
        <title>A reference genome for the long-term kleptoplast-retaining sea slug Elysia crispata morphotype clarki.</title>
        <authorList>
            <person name="Eastman K.E."/>
            <person name="Pendleton A.L."/>
            <person name="Shaikh M.A."/>
            <person name="Suttiyut T."/>
            <person name="Ogas R."/>
            <person name="Tomko P."/>
            <person name="Gavelis G."/>
            <person name="Widhalm J.R."/>
            <person name="Wisecaver J.H."/>
        </authorList>
    </citation>
    <scope>NUCLEOTIDE SEQUENCE</scope>
    <source>
        <strain evidence="1">ECLA1</strain>
    </source>
</reference>
<dbReference type="EMBL" id="JAWDGP010007625">
    <property type="protein sequence ID" value="KAK3711008.1"/>
    <property type="molecule type" value="Genomic_DNA"/>
</dbReference>
<comment type="caution">
    <text evidence="1">The sequence shown here is derived from an EMBL/GenBank/DDBJ whole genome shotgun (WGS) entry which is preliminary data.</text>
</comment>
<dbReference type="AlphaFoldDB" id="A0AAE0XTL6"/>
<accession>A0AAE0XTL6</accession>
<evidence type="ECO:0000313" key="2">
    <source>
        <dbReference type="Proteomes" id="UP001283361"/>
    </source>
</evidence>
<protein>
    <submittedName>
        <fullName evidence="1">Uncharacterized protein</fullName>
    </submittedName>
</protein>
<organism evidence="1 2">
    <name type="scientific">Elysia crispata</name>
    <name type="common">lettuce slug</name>
    <dbReference type="NCBI Taxonomy" id="231223"/>
    <lineage>
        <taxon>Eukaryota</taxon>
        <taxon>Metazoa</taxon>
        <taxon>Spiralia</taxon>
        <taxon>Lophotrochozoa</taxon>
        <taxon>Mollusca</taxon>
        <taxon>Gastropoda</taxon>
        <taxon>Heterobranchia</taxon>
        <taxon>Euthyneura</taxon>
        <taxon>Panpulmonata</taxon>
        <taxon>Sacoglossa</taxon>
        <taxon>Placobranchoidea</taxon>
        <taxon>Plakobranchidae</taxon>
        <taxon>Elysia</taxon>
    </lineage>
</organism>